<dbReference type="AlphaFoldDB" id="A0A5C4U6L7"/>
<feature type="domain" description="DUF294" evidence="1">
    <location>
        <begin position="163"/>
        <end position="265"/>
    </location>
</feature>
<dbReference type="Proteomes" id="UP000312032">
    <property type="component" value="Unassembled WGS sequence"/>
</dbReference>
<dbReference type="Pfam" id="PF10335">
    <property type="entry name" value="DUF294_C"/>
    <property type="match status" value="1"/>
</dbReference>
<sequence>MPLHDSLRELAEHAPVCAHPAELKGVLAEAQDLLRAALDHRSPAPELTAWFSQLVFDCLRSPAAADLLAGSTIAPTGSVARGEAMPSMPLEWIVTSGSGSDALTEVFAHVGLQAHAVESRPALRIDARLAHPTAAEPELLQLAVDHRPPSVSTQDGLPDRSAPVALEGAIMRPVADLARWAAAGQAGQLTATPDRLAAGTSNGLLTEDESAALLQAWTTGLTLCLRRWAGRVSDREVTLGDLPAIDRSAYGDAARTVSTCIRAVAARHDIAVTEKGSWS</sequence>
<organism evidence="2 3">
    <name type="scientific">Corynebacterium tapiri</name>
    <dbReference type="NCBI Taxonomy" id="1448266"/>
    <lineage>
        <taxon>Bacteria</taxon>
        <taxon>Bacillati</taxon>
        <taxon>Actinomycetota</taxon>
        <taxon>Actinomycetes</taxon>
        <taxon>Mycobacteriales</taxon>
        <taxon>Corynebacteriaceae</taxon>
        <taxon>Corynebacterium</taxon>
    </lineage>
</organism>
<proteinExistence type="predicted"/>
<dbReference type="InterPro" id="IPR018821">
    <property type="entry name" value="DUF294_put_nucleoTrafse_sb-bd"/>
</dbReference>
<evidence type="ECO:0000313" key="2">
    <source>
        <dbReference type="EMBL" id="TNM00419.1"/>
    </source>
</evidence>
<protein>
    <recommendedName>
        <fullName evidence="1">DUF294 domain-containing protein</fullName>
    </recommendedName>
</protein>
<dbReference type="EMBL" id="VDHJ01000001">
    <property type="protein sequence ID" value="TNM00419.1"/>
    <property type="molecule type" value="Genomic_DNA"/>
</dbReference>
<reference evidence="2 3" key="1">
    <citation type="submission" date="2019-06" db="EMBL/GenBank/DDBJ databases">
        <authorList>
            <person name="Li J."/>
        </authorList>
    </citation>
    <scope>NUCLEOTIDE SEQUENCE [LARGE SCALE GENOMIC DNA]</scope>
    <source>
        <strain evidence="2 3">LMG 28165</strain>
    </source>
</reference>
<comment type="caution">
    <text evidence="2">The sequence shown here is derived from an EMBL/GenBank/DDBJ whole genome shotgun (WGS) entry which is preliminary data.</text>
</comment>
<dbReference type="RefSeq" id="WP_139464418.1">
    <property type="nucleotide sequence ID" value="NZ_VDHJ01000001.1"/>
</dbReference>
<keyword evidence="3" id="KW-1185">Reference proteome</keyword>
<name>A0A5C4U6L7_9CORY</name>
<gene>
    <name evidence="2" type="ORF">FHE74_00240</name>
</gene>
<evidence type="ECO:0000259" key="1">
    <source>
        <dbReference type="Pfam" id="PF10335"/>
    </source>
</evidence>
<dbReference type="OrthoDB" id="4415647at2"/>
<evidence type="ECO:0000313" key="3">
    <source>
        <dbReference type="Proteomes" id="UP000312032"/>
    </source>
</evidence>
<accession>A0A5C4U6L7</accession>